<evidence type="ECO:0000256" key="1">
    <source>
        <dbReference type="SAM" id="MobiDB-lite"/>
    </source>
</evidence>
<dbReference type="AlphaFoldDB" id="A0AB39SLW9"/>
<sequence>MTTTPTPSCTRTELPPAFRLFWAADAVSLVGDALRGITVILWLYSASGGSARAVSVGVLSEHLPALLAAPARGCSPTATTARRSSSAAAPSARRAAAPTRAP</sequence>
<reference evidence="2" key="1">
    <citation type="submission" date="2024-07" db="EMBL/GenBank/DDBJ databases">
        <authorList>
            <person name="Yu S.T."/>
        </authorList>
    </citation>
    <scope>NUCLEOTIDE SEQUENCE</scope>
    <source>
        <strain evidence="2">R35</strain>
    </source>
</reference>
<protein>
    <recommendedName>
        <fullName evidence="3">MFS transporter</fullName>
    </recommendedName>
</protein>
<feature type="compositionally biased region" description="Low complexity" evidence="1">
    <location>
        <begin position="75"/>
        <end position="102"/>
    </location>
</feature>
<dbReference type="RefSeq" id="WP_369264970.1">
    <property type="nucleotide sequence ID" value="NZ_CP163440.1"/>
</dbReference>
<dbReference type="EMBL" id="CP163440">
    <property type="protein sequence ID" value="XDQ68139.1"/>
    <property type="molecule type" value="Genomic_DNA"/>
</dbReference>
<evidence type="ECO:0000313" key="2">
    <source>
        <dbReference type="EMBL" id="XDQ68139.1"/>
    </source>
</evidence>
<proteinExistence type="predicted"/>
<feature type="region of interest" description="Disordered" evidence="1">
    <location>
        <begin position="72"/>
        <end position="102"/>
    </location>
</feature>
<accession>A0AB39SLW9</accession>
<name>A0AB39SLW9_9ACTN</name>
<gene>
    <name evidence="2" type="ORF">AB5J50_48915</name>
</gene>
<organism evidence="2">
    <name type="scientific">Streptomyces sp. R35</name>
    <dbReference type="NCBI Taxonomy" id="3238630"/>
    <lineage>
        <taxon>Bacteria</taxon>
        <taxon>Bacillati</taxon>
        <taxon>Actinomycetota</taxon>
        <taxon>Actinomycetes</taxon>
        <taxon>Kitasatosporales</taxon>
        <taxon>Streptomycetaceae</taxon>
        <taxon>Streptomyces</taxon>
    </lineage>
</organism>
<evidence type="ECO:0008006" key="3">
    <source>
        <dbReference type="Google" id="ProtNLM"/>
    </source>
</evidence>